<proteinExistence type="predicted"/>
<dbReference type="PANTHER" id="PTHR46354:SF7">
    <property type="entry name" value="PROTEIN DOG1-LIKE 1"/>
    <property type="match status" value="1"/>
</dbReference>
<dbReference type="GO" id="GO:0006351">
    <property type="term" value="P:DNA-templated transcription"/>
    <property type="evidence" value="ECO:0007669"/>
    <property type="project" value="InterPro"/>
</dbReference>
<dbReference type="PANTHER" id="PTHR46354">
    <property type="entry name" value="DOG1 DOMAIN-CONTAINING PROTEIN"/>
    <property type="match status" value="1"/>
</dbReference>
<evidence type="ECO:0000313" key="2">
    <source>
        <dbReference type="EMBL" id="KAK4797054.1"/>
    </source>
</evidence>
<gene>
    <name evidence="2" type="ORF">SAY86_029380</name>
</gene>
<organism evidence="2 3">
    <name type="scientific">Trapa natans</name>
    <name type="common">Water chestnut</name>
    <dbReference type="NCBI Taxonomy" id="22666"/>
    <lineage>
        <taxon>Eukaryota</taxon>
        <taxon>Viridiplantae</taxon>
        <taxon>Streptophyta</taxon>
        <taxon>Embryophyta</taxon>
        <taxon>Tracheophyta</taxon>
        <taxon>Spermatophyta</taxon>
        <taxon>Magnoliopsida</taxon>
        <taxon>eudicotyledons</taxon>
        <taxon>Gunneridae</taxon>
        <taxon>Pentapetalae</taxon>
        <taxon>rosids</taxon>
        <taxon>malvids</taxon>
        <taxon>Myrtales</taxon>
        <taxon>Lythraceae</taxon>
        <taxon>Trapa</taxon>
    </lineage>
</organism>
<dbReference type="Proteomes" id="UP001346149">
    <property type="component" value="Unassembled WGS sequence"/>
</dbReference>
<feature type="domain" description="DOG1" evidence="1">
    <location>
        <begin position="9"/>
        <end position="249"/>
    </location>
</feature>
<dbReference type="PROSITE" id="PS51806">
    <property type="entry name" value="DOG1"/>
    <property type="match status" value="1"/>
</dbReference>
<name>A0AAN7M3K3_TRANT</name>
<protein>
    <recommendedName>
        <fullName evidence="1">DOG1 domain-containing protein</fullName>
    </recommendedName>
</protein>
<evidence type="ECO:0000259" key="1">
    <source>
        <dbReference type="PROSITE" id="PS51806"/>
    </source>
</evidence>
<sequence length="254" mass="28836">MEAGSSSRYTHYSSSFNAWLTRQQQDLEELINGAASHANDPDKLRSLVEKDIHHFEEYREVRLQLFQQDALAFLCPAWCTTLENVLHWIGGYRPSMAIRLVYSLVGSELDAPFEQYLKGERNGTLSGTLSEISSAQMDQINSLHMKILREEDKISSRMASLQDDVLDESLATISKELSRVGEPREMADRALVGHVSSLGVMLSEADKLRVSTLKELREILTPLQAVDMLICTKKLLLSLHKWGQRWDLEKGNCR</sequence>
<comment type="caution">
    <text evidence="2">The sequence shown here is derived from an EMBL/GenBank/DDBJ whole genome shotgun (WGS) entry which is preliminary data.</text>
</comment>
<dbReference type="EMBL" id="JAXQNO010000006">
    <property type="protein sequence ID" value="KAK4797054.1"/>
    <property type="molecule type" value="Genomic_DNA"/>
</dbReference>
<dbReference type="InterPro" id="IPR051886">
    <property type="entry name" value="Seed_Dev/Stress_Resp_Reg"/>
</dbReference>
<accession>A0AAN7M3K3</accession>
<dbReference type="GO" id="GO:0043565">
    <property type="term" value="F:sequence-specific DNA binding"/>
    <property type="evidence" value="ECO:0007669"/>
    <property type="project" value="InterPro"/>
</dbReference>
<evidence type="ECO:0000313" key="3">
    <source>
        <dbReference type="Proteomes" id="UP001346149"/>
    </source>
</evidence>
<dbReference type="Pfam" id="PF14144">
    <property type="entry name" value="DOG1"/>
    <property type="match status" value="1"/>
</dbReference>
<keyword evidence="3" id="KW-1185">Reference proteome</keyword>
<reference evidence="2 3" key="1">
    <citation type="journal article" date="2023" name="Hortic Res">
        <title>Pangenome of water caltrop reveals structural variations and asymmetric subgenome divergence after allopolyploidization.</title>
        <authorList>
            <person name="Zhang X."/>
            <person name="Chen Y."/>
            <person name="Wang L."/>
            <person name="Yuan Y."/>
            <person name="Fang M."/>
            <person name="Shi L."/>
            <person name="Lu R."/>
            <person name="Comes H.P."/>
            <person name="Ma Y."/>
            <person name="Chen Y."/>
            <person name="Huang G."/>
            <person name="Zhou Y."/>
            <person name="Zheng Z."/>
            <person name="Qiu Y."/>
        </authorList>
    </citation>
    <scope>NUCLEOTIDE SEQUENCE [LARGE SCALE GENOMIC DNA]</scope>
    <source>
        <strain evidence="2">F231</strain>
    </source>
</reference>
<dbReference type="InterPro" id="IPR025422">
    <property type="entry name" value="TGA_domain"/>
</dbReference>
<dbReference type="AlphaFoldDB" id="A0AAN7M3K3"/>